<dbReference type="PRINTS" id="PR00119">
    <property type="entry name" value="CATATPASE"/>
</dbReference>
<dbReference type="SUPFAM" id="SSF81653">
    <property type="entry name" value="Calcium ATPase, transduction domain A"/>
    <property type="match status" value="1"/>
</dbReference>
<dbReference type="PANTHER" id="PTHR42861">
    <property type="entry name" value="CALCIUM-TRANSPORTING ATPASE"/>
    <property type="match status" value="1"/>
</dbReference>
<dbReference type="PRINTS" id="PR00120">
    <property type="entry name" value="HATPASE"/>
</dbReference>
<organism evidence="13 14">
    <name type="scientific">Blepharisma stoltei</name>
    <dbReference type="NCBI Taxonomy" id="1481888"/>
    <lineage>
        <taxon>Eukaryota</taxon>
        <taxon>Sar</taxon>
        <taxon>Alveolata</taxon>
        <taxon>Ciliophora</taxon>
        <taxon>Postciliodesmatophora</taxon>
        <taxon>Heterotrichea</taxon>
        <taxon>Heterotrichida</taxon>
        <taxon>Blepharismidae</taxon>
        <taxon>Blepharisma</taxon>
    </lineage>
</organism>
<dbReference type="GO" id="GO:0005524">
    <property type="term" value="F:ATP binding"/>
    <property type="evidence" value="ECO:0007669"/>
    <property type="project" value="UniProtKB-UniRule"/>
</dbReference>
<evidence type="ECO:0000256" key="2">
    <source>
        <dbReference type="ARBA" id="ARBA00008804"/>
    </source>
</evidence>
<dbReference type="GO" id="GO:0005886">
    <property type="term" value="C:plasma membrane"/>
    <property type="evidence" value="ECO:0007669"/>
    <property type="project" value="UniProtKB-SubCell"/>
</dbReference>
<dbReference type="InterPro" id="IPR006534">
    <property type="entry name" value="P-type_ATPase_IIIA"/>
</dbReference>
<keyword evidence="5 10" id="KW-0547">Nucleotide-binding</keyword>
<keyword evidence="14" id="KW-1185">Reference proteome</keyword>
<feature type="compositionally biased region" description="Basic and acidic residues" evidence="11">
    <location>
        <begin position="51"/>
        <end position="63"/>
    </location>
</feature>
<dbReference type="InterPro" id="IPR004014">
    <property type="entry name" value="ATPase_P-typ_cation-transptr_N"/>
</dbReference>
<comment type="caution">
    <text evidence="13">The sequence shown here is derived from an EMBL/GenBank/DDBJ whole genome shotgun (WGS) entry which is preliminary data.</text>
</comment>
<dbReference type="Pfam" id="PF00702">
    <property type="entry name" value="Hydrolase"/>
    <property type="match status" value="1"/>
</dbReference>
<feature type="transmembrane region" description="Helical" evidence="10">
    <location>
        <begin position="847"/>
        <end position="870"/>
    </location>
</feature>
<keyword evidence="8 10" id="KW-1133">Transmembrane helix</keyword>
<comment type="subcellular location">
    <subcellularLocation>
        <location evidence="10">Cell membrane</location>
        <topology evidence="10">Multi-pass membrane protein</topology>
    </subcellularLocation>
    <subcellularLocation>
        <location evidence="1">Membrane</location>
        <topology evidence="1">Multi-pass membrane protein</topology>
    </subcellularLocation>
</comment>
<dbReference type="SUPFAM" id="SSF81665">
    <property type="entry name" value="Calcium ATPase, transmembrane domain M"/>
    <property type="match status" value="1"/>
</dbReference>
<keyword evidence="9 10" id="KW-0472">Membrane</keyword>
<evidence type="ECO:0000256" key="7">
    <source>
        <dbReference type="ARBA" id="ARBA00022967"/>
    </source>
</evidence>
<comment type="similarity">
    <text evidence="2 10">Belongs to the cation transport ATPase (P-type) (TC 3.A.3) family. Type IIIA subfamily.</text>
</comment>
<evidence type="ECO:0000256" key="9">
    <source>
        <dbReference type="ARBA" id="ARBA00023136"/>
    </source>
</evidence>
<feature type="transmembrane region" description="Helical" evidence="10">
    <location>
        <begin position="773"/>
        <end position="792"/>
    </location>
</feature>
<dbReference type="Gene3D" id="3.40.50.1000">
    <property type="entry name" value="HAD superfamily/HAD-like"/>
    <property type="match status" value="1"/>
</dbReference>
<keyword evidence="3" id="KW-0597">Phosphoprotein</keyword>
<dbReference type="CDD" id="cd02076">
    <property type="entry name" value="P-type_ATPase_H"/>
    <property type="match status" value="1"/>
</dbReference>
<dbReference type="InterPro" id="IPR036412">
    <property type="entry name" value="HAD-like_sf"/>
</dbReference>
<evidence type="ECO:0000256" key="11">
    <source>
        <dbReference type="SAM" id="MobiDB-lite"/>
    </source>
</evidence>
<gene>
    <name evidence="13" type="ORF">BSTOLATCC_MIC11708</name>
</gene>
<keyword evidence="10" id="KW-0813">Transport</keyword>
<dbReference type="GO" id="GO:0008553">
    <property type="term" value="F:P-type proton-exporting transporter activity"/>
    <property type="evidence" value="ECO:0007669"/>
    <property type="project" value="UniProtKB-UniRule"/>
</dbReference>
<feature type="region of interest" description="Disordered" evidence="11">
    <location>
        <begin position="1"/>
        <end position="63"/>
    </location>
</feature>
<dbReference type="InterPro" id="IPR059000">
    <property type="entry name" value="ATPase_P-type_domA"/>
</dbReference>
<feature type="transmembrane region" description="Helical" evidence="10">
    <location>
        <begin position="683"/>
        <end position="703"/>
    </location>
</feature>
<keyword evidence="10" id="KW-0406">Ion transport</keyword>
<evidence type="ECO:0000259" key="12">
    <source>
        <dbReference type="SMART" id="SM00831"/>
    </source>
</evidence>
<dbReference type="SFLD" id="SFLDF00027">
    <property type="entry name" value="p-type_atpase"/>
    <property type="match status" value="1"/>
</dbReference>
<protein>
    <recommendedName>
        <fullName evidence="10">Plasma membrane ATPase</fullName>
        <ecNumber evidence="10">7.1.2.1</ecNumber>
    </recommendedName>
</protein>
<evidence type="ECO:0000313" key="13">
    <source>
        <dbReference type="EMBL" id="CAG9314710.1"/>
    </source>
</evidence>
<evidence type="ECO:0000256" key="4">
    <source>
        <dbReference type="ARBA" id="ARBA00022692"/>
    </source>
</evidence>
<dbReference type="GO" id="GO:0016887">
    <property type="term" value="F:ATP hydrolysis activity"/>
    <property type="evidence" value="ECO:0007669"/>
    <property type="project" value="InterPro"/>
</dbReference>
<keyword evidence="10" id="KW-0375">Hydrogen ion transport</keyword>
<feature type="compositionally biased region" description="Polar residues" evidence="11">
    <location>
        <begin position="1"/>
        <end position="15"/>
    </location>
</feature>
<evidence type="ECO:0000256" key="6">
    <source>
        <dbReference type="ARBA" id="ARBA00022840"/>
    </source>
</evidence>
<dbReference type="Gene3D" id="2.70.150.10">
    <property type="entry name" value="Calcium-transporting ATPase, cytoplasmic transduction domain A"/>
    <property type="match status" value="1"/>
</dbReference>
<dbReference type="InterPro" id="IPR044492">
    <property type="entry name" value="P_typ_ATPase_HD_dom"/>
</dbReference>
<feature type="transmembrane region" description="Helical" evidence="10">
    <location>
        <begin position="804"/>
        <end position="827"/>
    </location>
</feature>
<feature type="transmembrane region" description="Helical" evidence="10">
    <location>
        <begin position="99"/>
        <end position="119"/>
    </location>
</feature>
<dbReference type="FunFam" id="2.70.150.10:FF:000042">
    <property type="entry name" value="Plasma membrane ATPase"/>
    <property type="match status" value="1"/>
</dbReference>
<dbReference type="EC" id="7.1.2.1" evidence="10"/>
<feature type="compositionally biased region" description="Basic and acidic residues" evidence="11">
    <location>
        <begin position="902"/>
        <end position="959"/>
    </location>
</feature>
<accession>A0AAU9ISI0</accession>
<feature type="compositionally biased region" description="Basic and acidic residues" evidence="11">
    <location>
        <begin position="16"/>
        <end position="41"/>
    </location>
</feature>
<keyword evidence="6 10" id="KW-0067">ATP-binding</keyword>
<keyword evidence="10" id="KW-0460">Magnesium</keyword>
<dbReference type="SFLD" id="SFLDS00003">
    <property type="entry name" value="Haloacid_Dehalogenase"/>
    <property type="match status" value="1"/>
</dbReference>
<dbReference type="InterPro" id="IPR023298">
    <property type="entry name" value="ATPase_P-typ_TM_dom_sf"/>
</dbReference>
<dbReference type="NCBIfam" id="TIGR01494">
    <property type="entry name" value="ATPase_P-type"/>
    <property type="match status" value="2"/>
</dbReference>
<feature type="transmembrane region" description="Helical" evidence="10">
    <location>
        <begin position="75"/>
        <end position="93"/>
    </location>
</feature>
<name>A0AAU9ISI0_9CILI</name>
<dbReference type="SFLD" id="SFLDG00002">
    <property type="entry name" value="C1.7:_P-type_atpase_like"/>
    <property type="match status" value="1"/>
</dbReference>
<dbReference type="EMBL" id="CAJZBQ010000012">
    <property type="protein sequence ID" value="CAG9314710.1"/>
    <property type="molecule type" value="Genomic_DNA"/>
</dbReference>
<feature type="domain" description="Cation-transporting P-type ATPase N-terminal" evidence="12">
    <location>
        <begin position="28"/>
        <end position="99"/>
    </location>
</feature>
<dbReference type="NCBIfam" id="TIGR01647">
    <property type="entry name" value="ATPase-IIIA_H"/>
    <property type="match status" value="1"/>
</dbReference>
<sequence>MSENSPLKSNNSDQHISTDENAKNQDKQDYKLSDGQLKEMETGPEGISDGQAKERFNRDGPNEINEKKKNSIIKFLSHFWGPIPIVLWVAIALEISRLSYLDFVILMILQIFNGIVVWYEERSAGNAIEALKKGLASKAKVKRDNKWATVEARELVIGDRVNIKLGDVIPADCRLGPGSLEIDQSALTGESLAVTKSQNDIVYQSSICKRGDIEAIVANTGPRTYYGKISALVGGVESKGNIDKIILKFTLILVILGFIITAVIFIVVMAKGGDVLESLSLCLVILISVIPIAAQVVSTVVLTIGAHELIKHKAIARKLSAIEEMAGIQILLSDKTGTLTKNKLKANPPFLLANFTENDIFLYAALASKRQGQDQDAIDKCIIESAKENYDINLDKYKETNFVPFDPENKRTESSIKDKETGEKFKCTKGAPQVIIELSQKDKIKDEITSQVDEMAARGFRTIGVALAKENDDNWKIVGLIPLYDPPREDTKETIKKALEMNLKVKMITGDSIAIAKEVARELDLGDNIYKINVFKEAWESGDKEKAYNLVENADGFAEVFPEHKYQICEVFQNKGYTVAMTGDGVNDAPALKKANVGVAVEGSTDAARASASIVLTKPGLSVIIRAIYTARMIFQRMNNYFMYRISLSIQLLGFFFITIIIINPRNYFTCYSNGKSCSELPVSFVLTMIAVVVITILNDFTMATVGYDWVRVSKKPEHFNLKVMFIIASVLAIAPLSGWIALLVLCLAHMDSRSPNSFFQGFNIATFSYEEILTVIFLSIAISNFGTLLSARTSHWFWSRHLGWPLGLSMICGSIIAIFFAAYWPFNFANKSSEISKDMAAISWKKTWFVVGFCIVFFVLQDVSKVLAIKIIEKVYQKKGKISGISGEKLNADFLKFSTGGKEDKDEIDQAKEEKEEREEDKNKDKEKEDYHKDTNREQDWLMGKDENHKSIDKDEEI</sequence>
<evidence type="ECO:0000256" key="10">
    <source>
        <dbReference type="RuleBase" id="RU362083"/>
    </source>
</evidence>
<dbReference type="InterPro" id="IPR008250">
    <property type="entry name" value="ATPase_P-typ_transduc_dom_A_sf"/>
</dbReference>
<keyword evidence="4 10" id="KW-0812">Transmembrane</keyword>
<dbReference type="Pfam" id="PF00690">
    <property type="entry name" value="Cation_ATPase_N"/>
    <property type="match status" value="1"/>
</dbReference>
<dbReference type="SMART" id="SM00831">
    <property type="entry name" value="Cation_ATPase_N"/>
    <property type="match status" value="1"/>
</dbReference>
<evidence type="ECO:0000256" key="8">
    <source>
        <dbReference type="ARBA" id="ARBA00022989"/>
    </source>
</evidence>
<dbReference type="SUPFAM" id="SSF56784">
    <property type="entry name" value="HAD-like"/>
    <property type="match status" value="1"/>
</dbReference>
<reference evidence="13" key="1">
    <citation type="submission" date="2021-09" db="EMBL/GenBank/DDBJ databases">
        <authorList>
            <consortium name="AG Swart"/>
            <person name="Singh M."/>
            <person name="Singh A."/>
            <person name="Seah K."/>
            <person name="Emmerich C."/>
        </authorList>
    </citation>
    <scope>NUCLEOTIDE SEQUENCE</scope>
    <source>
        <strain evidence="13">ATCC30299</strain>
    </source>
</reference>
<feature type="region of interest" description="Disordered" evidence="11">
    <location>
        <begin position="900"/>
        <end position="959"/>
    </location>
</feature>
<feature type="transmembrane region" description="Helical" evidence="10">
    <location>
        <begin position="724"/>
        <end position="751"/>
    </location>
</feature>
<keyword evidence="7 10" id="KW-1278">Translocase</keyword>
<dbReference type="PROSITE" id="PS00154">
    <property type="entry name" value="ATPASE_E1_E2"/>
    <property type="match status" value="1"/>
</dbReference>
<evidence type="ECO:0000256" key="3">
    <source>
        <dbReference type="ARBA" id="ARBA00022553"/>
    </source>
</evidence>
<dbReference type="InterPro" id="IPR018303">
    <property type="entry name" value="ATPase_P-typ_P_site"/>
</dbReference>
<proteinExistence type="inferred from homology"/>
<dbReference type="Gene3D" id="3.40.1110.10">
    <property type="entry name" value="Calcium-transporting ATPase, cytoplasmic domain N"/>
    <property type="match status" value="1"/>
</dbReference>
<dbReference type="FunFam" id="3.40.1110.10:FF:000005">
    <property type="entry name" value="Plasma membrane ATPase"/>
    <property type="match status" value="1"/>
</dbReference>
<evidence type="ECO:0000313" key="14">
    <source>
        <dbReference type="Proteomes" id="UP001162131"/>
    </source>
</evidence>
<dbReference type="AlphaFoldDB" id="A0AAU9ISI0"/>
<feature type="transmembrane region" description="Helical" evidence="10">
    <location>
        <begin position="642"/>
        <end position="663"/>
    </location>
</feature>
<dbReference type="Gene3D" id="1.20.1110.10">
    <property type="entry name" value="Calcium-transporting ATPase, transmembrane domain"/>
    <property type="match status" value="1"/>
</dbReference>
<dbReference type="Proteomes" id="UP001162131">
    <property type="component" value="Unassembled WGS sequence"/>
</dbReference>
<dbReference type="InterPro" id="IPR001757">
    <property type="entry name" value="P_typ_ATPase"/>
</dbReference>
<feature type="transmembrane region" description="Helical" evidence="10">
    <location>
        <begin position="278"/>
        <end position="304"/>
    </location>
</feature>
<evidence type="ECO:0000256" key="1">
    <source>
        <dbReference type="ARBA" id="ARBA00004141"/>
    </source>
</evidence>
<dbReference type="FunFam" id="3.40.50.1000:FF:000008">
    <property type="entry name" value="Plasma membrane ATPase"/>
    <property type="match status" value="1"/>
</dbReference>
<evidence type="ECO:0000256" key="5">
    <source>
        <dbReference type="ARBA" id="ARBA00022741"/>
    </source>
</evidence>
<comment type="catalytic activity">
    <reaction evidence="10">
        <text>ATP + H2O + H(+)(in) = ADP + phosphate + 2 H(+)(out)</text>
        <dbReference type="Rhea" id="RHEA:20852"/>
        <dbReference type="ChEBI" id="CHEBI:15377"/>
        <dbReference type="ChEBI" id="CHEBI:15378"/>
        <dbReference type="ChEBI" id="CHEBI:30616"/>
        <dbReference type="ChEBI" id="CHEBI:43474"/>
        <dbReference type="ChEBI" id="CHEBI:456216"/>
        <dbReference type="EC" id="7.1.2.1"/>
    </reaction>
</comment>
<feature type="transmembrane region" description="Helical" evidence="10">
    <location>
        <begin position="249"/>
        <end position="272"/>
    </location>
</feature>
<dbReference type="Pfam" id="PF00122">
    <property type="entry name" value="E1-E2_ATPase"/>
    <property type="match status" value="1"/>
</dbReference>
<dbReference type="GO" id="GO:0120029">
    <property type="term" value="P:proton export across plasma membrane"/>
    <property type="evidence" value="ECO:0007669"/>
    <property type="project" value="UniProtKB-UniRule"/>
</dbReference>
<dbReference type="InterPro" id="IPR023299">
    <property type="entry name" value="ATPase_P-typ_cyto_dom_N"/>
</dbReference>
<dbReference type="InterPro" id="IPR023214">
    <property type="entry name" value="HAD_sf"/>
</dbReference>